<evidence type="ECO:0000313" key="2">
    <source>
        <dbReference type="Proteomes" id="UP001239795"/>
    </source>
</evidence>
<gene>
    <name evidence="1" type="ORF">CMEL01_05958</name>
</gene>
<keyword evidence="2" id="KW-1185">Reference proteome</keyword>
<comment type="caution">
    <text evidence="1">The sequence shown here is derived from an EMBL/GenBank/DDBJ whole genome shotgun (WGS) entry which is preliminary data.</text>
</comment>
<protein>
    <submittedName>
        <fullName evidence="1">Uncharacterized protein</fullName>
    </submittedName>
</protein>
<accession>A0AAI9U479</accession>
<organism evidence="1 2">
    <name type="scientific">Colletotrichum melonis</name>
    <dbReference type="NCBI Taxonomy" id="1209925"/>
    <lineage>
        <taxon>Eukaryota</taxon>
        <taxon>Fungi</taxon>
        <taxon>Dikarya</taxon>
        <taxon>Ascomycota</taxon>
        <taxon>Pezizomycotina</taxon>
        <taxon>Sordariomycetes</taxon>
        <taxon>Hypocreomycetidae</taxon>
        <taxon>Glomerellales</taxon>
        <taxon>Glomerellaceae</taxon>
        <taxon>Colletotrichum</taxon>
        <taxon>Colletotrichum acutatum species complex</taxon>
    </lineage>
</organism>
<dbReference type="AlphaFoldDB" id="A0AAI9U479"/>
<dbReference type="EMBL" id="MLGG01000046">
    <property type="protein sequence ID" value="KAK1451384.1"/>
    <property type="molecule type" value="Genomic_DNA"/>
</dbReference>
<name>A0AAI9U479_9PEZI</name>
<evidence type="ECO:0000313" key="1">
    <source>
        <dbReference type="EMBL" id="KAK1451384.1"/>
    </source>
</evidence>
<proteinExistence type="predicted"/>
<dbReference type="Proteomes" id="UP001239795">
    <property type="component" value="Unassembled WGS sequence"/>
</dbReference>
<reference evidence="1 2" key="1">
    <citation type="submission" date="2016-10" db="EMBL/GenBank/DDBJ databases">
        <title>The genome sequence of Colletotrichum fioriniae PJ7.</title>
        <authorList>
            <person name="Baroncelli R."/>
        </authorList>
    </citation>
    <scope>NUCLEOTIDE SEQUENCE [LARGE SCALE GENOMIC DNA]</scope>
    <source>
        <strain evidence="1">Col 31</strain>
    </source>
</reference>
<sequence length="168" mass="17903">MKLDSGAGLAAAAVPLRLALLGGIFLSVPSFLLHLLLPTACDATLQWEKNGSECRSSKIPMAPETLKLAVGGGNYARLRRYMEARMKLYELDKSKSKVSFRVGAPGWWVSGGSVSRVPNAGTEDGGPRLLSCGGAADTLLRTDTTTLTGVEHCCIPFYGSKTILILEF</sequence>